<name>A0A173LPG5_9ACTN</name>
<keyword evidence="1" id="KW-0472">Membrane</keyword>
<gene>
    <name evidence="2" type="ORF">BJL86_3044</name>
</gene>
<reference evidence="2 3" key="1">
    <citation type="submission" date="2016-06" db="EMBL/GenBank/DDBJ databases">
        <title>Complete genome sequence of a saline-alkali tolerant type strain Dietzia timorensis ID05-A0528T.</title>
        <authorList>
            <person name="Wu X."/>
        </authorList>
    </citation>
    <scope>NUCLEOTIDE SEQUENCE [LARGE SCALE GENOMIC DNA]</scope>
    <source>
        <strain evidence="2 3">ID05-A0528</strain>
    </source>
</reference>
<keyword evidence="1" id="KW-0812">Transmembrane</keyword>
<feature type="transmembrane region" description="Helical" evidence="1">
    <location>
        <begin position="47"/>
        <end position="69"/>
    </location>
</feature>
<keyword evidence="1" id="KW-1133">Transmembrane helix</keyword>
<evidence type="ECO:0000313" key="3">
    <source>
        <dbReference type="Proteomes" id="UP000186104"/>
    </source>
</evidence>
<organism evidence="2 3">
    <name type="scientific">Dietzia timorensis</name>
    <dbReference type="NCBI Taxonomy" id="499555"/>
    <lineage>
        <taxon>Bacteria</taxon>
        <taxon>Bacillati</taxon>
        <taxon>Actinomycetota</taxon>
        <taxon>Actinomycetes</taxon>
        <taxon>Mycobacteriales</taxon>
        <taxon>Dietziaceae</taxon>
        <taxon>Dietzia</taxon>
    </lineage>
</organism>
<dbReference type="KEGG" id="dtm:BJL86_3044"/>
<evidence type="ECO:0008006" key="4">
    <source>
        <dbReference type="Google" id="ProtNLM"/>
    </source>
</evidence>
<dbReference type="Proteomes" id="UP000186104">
    <property type="component" value="Chromosome"/>
</dbReference>
<feature type="transmembrane region" description="Helical" evidence="1">
    <location>
        <begin position="81"/>
        <end position="99"/>
    </location>
</feature>
<dbReference type="AlphaFoldDB" id="A0A173LPG5"/>
<accession>A0A173LPG5</accession>
<evidence type="ECO:0000256" key="1">
    <source>
        <dbReference type="SAM" id="Phobius"/>
    </source>
</evidence>
<dbReference type="InterPro" id="IPR021414">
    <property type="entry name" value="DUF3054"/>
</dbReference>
<dbReference type="RefSeq" id="WP_082908469.1">
    <property type="nucleotide sequence ID" value="NZ_CP015961.1"/>
</dbReference>
<dbReference type="STRING" id="499555.BJL86_3044"/>
<proteinExistence type="predicted"/>
<dbReference type="Pfam" id="PF11255">
    <property type="entry name" value="DUF3054"/>
    <property type="match status" value="1"/>
</dbReference>
<dbReference type="OrthoDB" id="3698172at2"/>
<feature type="transmembrane region" description="Helical" evidence="1">
    <location>
        <begin position="106"/>
        <end position="126"/>
    </location>
</feature>
<keyword evidence="3" id="KW-1185">Reference proteome</keyword>
<protein>
    <recommendedName>
        <fullName evidence="4">DUF3054 domain-containing protein</fullName>
    </recommendedName>
</protein>
<sequence length="136" mass="14609">MTTQNPRPAHGATGQGLWWILVVDVIAVLVFSVLGRGAHNRTPGIAGVLETAWPFLLALAVAWIVRLVWKSGPAPLTMATAGYLWAVTLVGGMVIRGLATGRVPHWSFMIVAAIAMAVLFFGWRALAGLVNRRGER</sequence>
<dbReference type="EMBL" id="CP015961">
    <property type="protein sequence ID" value="ANI93803.1"/>
    <property type="molecule type" value="Genomic_DNA"/>
</dbReference>
<feature type="transmembrane region" description="Helical" evidence="1">
    <location>
        <begin position="16"/>
        <end position="35"/>
    </location>
</feature>
<evidence type="ECO:0000313" key="2">
    <source>
        <dbReference type="EMBL" id="ANI93803.1"/>
    </source>
</evidence>